<comment type="caution">
    <text evidence="2">The sequence shown here is derived from an EMBL/GenBank/DDBJ whole genome shotgun (WGS) entry which is preliminary data.</text>
</comment>
<feature type="domain" description="PAS" evidence="1">
    <location>
        <begin position="39"/>
        <end position="116"/>
    </location>
</feature>
<dbReference type="Gene3D" id="3.30.450.20">
    <property type="entry name" value="PAS domain"/>
    <property type="match status" value="1"/>
</dbReference>
<reference evidence="2 3" key="1">
    <citation type="journal article" date="2015" name="Nature">
        <title>rRNA introns, odd ribosomes, and small enigmatic genomes across a large radiation of phyla.</title>
        <authorList>
            <person name="Brown C.T."/>
            <person name="Hug L.A."/>
            <person name="Thomas B.C."/>
            <person name="Sharon I."/>
            <person name="Castelle C.J."/>
            <person name="Singh A."/>
            <person name="Wilkins M.J."/>
            <person name="Williams K.H."/>
            <person name="Banfield J.F."/>
        </authorList>
    </citation>
    <scope>NUCLEOTIDE SEQUENCE [LARGE SCALE GENOMIC DNA]</scope>
</reference>
<gene>
    <name evidence="2" type="ORF">UX31_C0016G0020</name>
</gene>
<proteinExistence type="predicted"/>
<dbReference type="SUPFAM" id="SSF55785">
    <property type="entry name" value="PYP-like sensor domain (PAS domain)"/>
    <property type="match status" value="1"/>
</dbReference>
<name>A0A0G1QUQ1_9BACT</name>
<dbReference type="CDD" id="cd00130">
    <property type="entry name" value="PAS"/>
    <property type="match status" value="1"/>
</dbReference>
<accession>A0A0G1QUQ1</accession>
<organism evidence="2 3">
    <name type="scientific">Candidatus Nomurabacteria bacterium GW2011_GWA1_46_11</name>
    <dbReference type="NCBI Taxonomy" id="1618732"/>
    <lineage>
        <taxon>Bacteria</taxon>
        <taxon>Candidatus Nomuraibacteriota</taxon>
    </lineage>
</organism>
<dbReference type="InterPro" id="IPR035965">
    <property type="entry name" value="PAS-like_dom_sf"/>
</dbReference>
<sequence>MAEDTHHEHLIKELTQLLEPVLTGSPQAVYLYLDDTHKACNQKFADLIGYTSPEEWVANENPIDDVDEEDQERTVKAYMNASTNLKASEEKINLVKKDGEKISVEVIFVPLSYRNEIFVLHFIERR</sequence>
<protein>
    <recommendedName>
        <fullName evidence="1">PAS domain-containing protein</fullName>
    </recommendedName>
</protein>
<evidence type="ECO:0000313" key="2">
    <source>
        <dbReference type="EMBL" id="KKU21543.1"/>
    </source>
</evidence>
<evidence type="ECO:0000313" key="3">
    <source>
        <dbReference type="Proteomes" id="UP000034107"/>
    </source>
</evidence>
<dbReference type="Proteomes" id="UP000034107">
    <property type="component" value="Unassembled WGS sequence"/>
</dbReference>
<dbReference type="AlphaFoldDB" id="A0A0G1QUQ1"/>
<dbReference type="Pfam" id="PF13426">
    <property type="entry name" value="PAS_9"/>
    <property type="match status" value="1"/>
</dbReference>
<evidence type="ECO:0000259" key="1">
    <source>
        <dbReference type="Pfam" id="PF13426"/>
    </source>
</evidence>
<dbReference type="InterPro" id="IPR000014">
    <property type="entry name" value="PAS"/>
</dbReference>
<dbReference type="NCBIfam" id="TIGR00229">
    <property type="entry name" value="sensory_box"/>
    <property type="match status" value="1"/>
</dbReference>
<dbReference type="EMBL" id="LCLS01000016">
    <property type="protein sequence ID" value="KKU21543.1"/>
    <property type="molecule type" value="Genomic_DNA"/>
</dbReference>